<feature type="domain" description="PAW" evidence="13">
    <location>
        <begin position="295"/>
        <end position="523"/>
    </location>
</feature>
<dbReference type="Pfam" id="PF04721">
    <property type="entry name" value="PAW"/>
    <property type="match status" value="1"/>
</dbReference>
<evidence type="ECO:0000256" key="5">
    <source>
        <dbReference type="ARBA" id="ARBA00012158"/>
    </source>
</evidence>
<evidence type="ECO:0000256" key="2">
    <source>
        <dbReference type="ARBA" id="ARBA00001947"/>
    </source>
</evidence>
<proteinExistence type="inferred from homology"/>
<dbReference type="SUPFAM" id="SSF54001">
    <property type="entry name" value="Cysteine proteinases"/>
    <property type="match status" value="1"/>
</dbReference>
<dbReference type="GO" id="GO:0005634">
    <property type="term" value="C:nucleus"/>
    <property type="evidence" value="ECO:0007669"/>
    <property type="project" value="TreeGrafter"/>
</dbReference>
<evidence type="ECO:0000256" key="1">
    <source>
        <dbReference type="ARBA" id="ARBA00001650"/>
    </source>
</evidence>
<dbReference type="InterPro" id="IPR038680">
    <property type="entry name" value="PAW_sf"/>
</dbReference>
<dbReference type="InterPro" id="IPR006588">
    <property type="entry name" value="Peptide_N_glycanase_PAW_dom"/>
</dbReference>
<reference evidence="14" key="1">
    <citation type="submission" date="2021-05" db="EMBL/GenBank/DDBJ databases">
        <authorList>
            <person name="Alioto T."/>
            <person name="Alioto T."/>
            <person name="Gomez Garrido J."/>
        </authorList>
    </citation>
    <scope>NUCLEOTIDE SEQUENCE</scope>
</reference>
<dbReference type="GO" id="GO:0005829">
    <property type="term" value="C:cytosol"/>
    <property type="evidence" value="ECO:0007669"/>
    <property type="project" value="TreeGrafter"/>
</dbReference>
<evidence type="ECO:0000259" key="13">
    <source>
        <dbReference type="PROSITE" id="PS51398"/>
    </source>
</evidence>
<comment type="catalytic activity">
    <reaction evidence="1">
        <text>Hydrolysis of an N(4)-(acetyl-beta-D-glucosaminyl)asparagine residue in which the glucosamine residue may be further glycosylated, to yield a (substituted) N-acetyl-beta-D-glucosaminylamine and a peptide containing an aspartate residue.</text>
        <dbReference type="EC" id="3.5.1.52"/>
    </reaction>
</comment>
<evidence type="ECO:0000256" key="4">
    <source>
        <dbReference type="ARBA" id="ARBA00009390"/>
    </source>
</evidence>
<keyword evidence="10" id="KW-0862">Zinc</keyword>
<dbReference type="InterPro" id="IPR038765">
    <property type="entry name" value="Papain-like_cys_pep_sf"/>
</dbReference>
<dbReference type="AlphaFoldDB" id="A0A8D8M2K2"/>
<keyword evidence="8" id="KW-0479">Metal-binding</keyword>
<name>A0A8D8M2K2_9HEMI</name>
<keyword evidence="9" id="KW-0378">Hydrolase</keyword>
<dbReference type="GO" id="GO:0000224">
    <property type="term" value="F:peptide-N4-(N-acetyl-beta-glucosaminyl)asparagine amidase activity"/>
    <property type="evidence" value="ECO:0007669"/>
    <property type="project" value="UniProtKB-EC"/>
</dbReference>
<evidence type="ECO:0000256" key="11">
    <source>
        <dbReference type="ARBA" id="ARBA00032901"/>
    </source>
</evidence>
<evidence type="ECO:0000256" key="9">
    <source>
        <dbReference type="ARBA" id="ARBA00022801"/>
    </source>
</evidence>
<dbReference type="InterPro" id="IPR050883">
    <property type="entry name" value="PNGase"/>
</dbReference>
<dbReference type="InterPro" id="IPR008979">
    <property type="entry name" value="Galactose-bd-like_sf"/>
</dbReference>
<organism evidence="14">
    <name type="scientific">Cacopsylla melanoneura</name>
    <dbReference type="NCBI Taxonomy" id="428564"/>
    <lineage>
        <taxon>Eukaryota</taxon>
        <taxon>Metazoa</taxon>
        <taxon>Ecdysozoa</taxon>
        <taxon>Arthropoda</taxon>
        <taxon>Hexapoda</taxon>
        <taxon>Insecta</taxon>
        <taxon>Pterygota</taxon>
        <taxon>Neoptera</taxon>
        <taxon>Paraneoptera</taxon>
        <taxon>Hemiptera</taxon>
        <taxon>Sternorrhyncha</taxon>
        <taxon>Psylloidea</taxon>
        <taxon>Psyllidae</taxon>
        <taxon>Psyllinae</taxon>
        <taxon>Cacopsylla</taxon>
    </lineage>
</organism>
<accession>A0A8D8M2K2</accession>
<dbReference type="Gene3D" id="2.60.120.1020">
    <property type="entry name" value="Peptide N glycanase, PAW domain"/>
    <property type="match status" value="1"/>
</dbReference>
<keyword evidence="7" id="KW-0963">Cytoplasm</keyword>
<comment type="similarity">
    <text evidence="4 12">Belongs to the transglutaminase-like superfamily. PNGase family.</text>
</comment>
<evidence type="ECO:0000256" key="12">
    <source>
        <dbReference type="PROSITE-ProRule" id="PRU00731"/>
    </source>
</evidence>
<comment type="subcellular location">
    <subcellularLocation>
        <location evidence="3">Cytoplasm</location>
    </subcellularLocation>
</comment>
<evidence type="ECO:0000256" key="8">
    <source>
        <dbReference type="ARBA" id="ARBA00022723"/>
    </source>
</evidence>
<dbReference type="PROSITE" id="PS51398">
    <property type="entry name" value="PAW"/>
    <property type="match status" value="1"/>
</dbReference>
<evidence type="ECO:0000256" key="3">
    <source>
        <dbReference type="ARBA" id="ARBA00004496"/>
    </source>
</evidence>
<dbReference type="SMART" id="SM00460">
    <property type="entry name" value="TGc"/>
    <property type="match status" value="1"/>
</dbReference>
<comment type="cofactor">
    <cofactor evidence="2">
        <name>Zn(2+)</name>
        <dbReference type="ChEBI" id="CHEBI:29105"/>
    </cofactor>
</comment>
<evidence type="ECO:0000256" key="7">
    <source>
        <dbReference type="ARBA" id="ARBA00022490"/>
    </source>
</evidence>
<dbReference type="PANTHER" id="PTHR12143">
    <property type="entry name" value="PEPTIDE N-GLYCANASE PNGASE -RELATED"/>
    <property type="match status" value="1"/>
</dbReference>
<dbReference type="SUPFAM" id="SSF49785">
    <property type="entry name" value="Galactose-binding domain-like"/>
    <property type="match status" value="1"/>
</dbReference>
<dbReference type="EMBL" id="HBUF01045419">
    <property type="protein sequence ID" value="CAG6619436.1"/>
    <property type="molecule type" value="Transcribed_RNA"/>
</dbReference>
<dbReference type="InterPro" id="IPR002931">
    <property type="entry name" value="Transglutaminase-like"/>
</dbReference>
<dbReference type="Gene3D" id="2.20.25.10">
    <property type="match status" value="1"/>
</dbReference>
<evidence type="ECO:0000256" key="10">
    <source>
        <dbReference type="ARBA" id="ARBA00022833"/>
    </source>
</evidence>
<dbReference type="Pfam" id="PF01841">
    <property type="entry name" value="Transglut_core"/>
    <property type="match status" value="1"/>
</dbReference>
<dbReference type="PANTHER" id="PTHR12143:SF19">
    <property type="entry name" value="PEPTIDE-N(4)-(N-ACETYL-BETA-GLUCOSAMINYL)ASPARAGINE AMIDASE"/>
    <property type="match status" value="1"/>
</dbReference>
<protein>
    <recommendedName>
        <fullName evidence="6">Peptide-N(4)-(N-acetyl-beta-glucosaminyl)asparagine amidase</fullName>
        <ecNumber evidence="5">3.5.1.52</ecNumber>
    </recommendedName>
    <alternativeName>
        <fullName evidence="11">Peptide:N-glycanase</fullName>
    </alternativeName>
</protein>
<dbReference type="Gene3D" id="3.10.620.30">
    <property type="match status" value="1"/>
</dbReference>
<dbReference type="GO" id="GO:0046872">
    <property type="term" value="F:metal ion binding"/>
    <property type="evidence" value="ECO:0007669"/>
    <property type="project" value="UniProtKB-KW"/>
</dbReference>
<dbReference type="GO" id="GO:0006516">
    <property type="term" value="P:glycoprotein catabolic process"/>
    <property type="evidence" value="ECO:0007669"/>
    <property type="project" value="InterPro"/>
</dbReference>
<evidence type="ECO:0000313" key="14">
    <source>
        <dbReference type="EMBL" id="CAG6619436.1"/>
    </source>
</evidence>
<sequence>MNSQNQILADLYALSSKVLQYENKSLQERAKKLIPLEKITLQTEQAQRVIQTEIKKKQLAKENETHVAELFVFYLMKWFKEEFFTWVDKLDCELCNGPTVSKAQTYHPLSRERIEIFYCVECCVETRFQRFNTISDLLDSRRGRCGEWANCFTFLCRVLGYQARYIHDLTDHAWTEIYSPSQQRWIHCDPCEVKMDSPLLYEKGWGKKLTYVLAASCEEVQDVTWRYTGDFTSTLQRRHLVSEVELIRTILEINKTRQASLSPPRRHWLLQQSVAELAQFLTPPSGQDSDGSGSEYGGRISGSLQWRIERGETGPGLNSQEGYTFEILDTDFVNNTFTLEYCPARDAYFKNKPFNSNPNRGQEDLPSQFLTSWSKGVFSRDNVFRKVESDWRMVYLCRTENSAENSSSAGRIKWKLNLSGLSKPVARVEVYVRCALYENGHLTWTVASDKQEETKLLNGQEKEDTLVKLTSLSFSASQYITIDCVLAGGRGSLAWQHAQLFRSSSDPRRIASAACPFLIRVTV</sequence>
<evidence type="ECO:0000256" key="6">
    <source>
        <dbReference type="ARBA" id="ARBA00018546"/>
    </source>
</evidence>
<dbReference type="EC" id="3.5.1.52" evidence="5"/>